<dbReference type="Pfam" id="PF00005">
    <property type="entry name" value="ABC_tran"/>
    <property type="match status" value="1"/>
</dbReference>
<reference evidence="12" key="1">
    <citation type="journal article" date="2019" name="Int. J. Syst. Evol. Microbiol.">
        <title>The Global Catalogue of Microorganisms (GCM) 10K type strain sequencing project: providing services to taxonomists for standard genome sequencing and annotation.</title>
        <authorList>
            <consortium name="The Broad Institute Genomics Platform"/>
            <consortium name="The Broad Institute Genome Sequencing Center for Infectious Disease"/>
            <person name="Wu L."/>
            <person name="Ma J."/>
        </authorList>
    </citation>
    <scope>NUCLEOTIDE SEQUENCE [LARGE SCALE GENOMIC DNA]</scope>
    <source>
        <strain evidence="12">CCM 7435</strain>
    </source>
</reference>
<dbReference type="GO" id="GO:0005524">
    <property type="term" value="F:ATP binding"/>
    <property type="evidence" value="ECO:0007669"/>
    <property type="project" value="UniProtKB-KW"/>
</dbReference>
<evidence type="ECO:0000256" key="4">
    <source>
        <dbReference type="ARBA" id="ARBA00022475"/>
    </source>
</evidence>
<dbReference type="CDD" id="cd03257">
    <property type="entry name" value="ABC_NikE_OppD_transporters"/>
    <property type="match status" value="1"/>
</dbReference>
<name>A0ABW4YZZ3_9HYPH</name>
<dbReference type="PROSITE" id="PS50893">
    <property type="entry name" value="ABC_TRANSPORTER_2"/>
    <property type="match status" value="1"/>
</dbReference>
<dbReference type="PROSITE" id="PS00211">
    <property type="entry name" value="ABC_TRANSPORTER_1"/>
    <property type="match status" value="1"/>
</dbReference>
<comment type="similarity">
    <text evidence="2">Belongs to the ABC transporter superfamily.</text>
</comment>
<evidence type="ECO:0000313" key="11">
    <source>
        <dbReference type="EMBL" id="MFD2141733.1"/>
    </source>
</evidence>
<evidence type="ECO:0000256" key="1">
    <source>
        <dbReference type="ARBA" id="ARBA00004417"/>
    </source>
</evidence>
<keyword evidence="9" id="KW-0472">Membrane</keyword>
<dbReference type="PANTHER" id="PTHR43297:SF14">
    <property type="entry name" value="ATPASE AAA-TYPE CORE DOMAIN-CONTAINING PROTEIN"/>
    <property type="match status" value="1"/>
</dbReference>
<evidence type="ECO:0000259" key="10">
    <source>
        <dbReference type="PROSITE" id="PS50893"/>
    </source>
</evidence>
<evidence type="ECO:0000256" key="5">
    <source>
        <dbReference type="ARBA" id="ARBA00022519"/>
    </source>
</evidence>
<dbReference type="SMART" id="SM00382">
    <property type="entry name" value="AAA"/>
    <property type="match status" value="1"/>
</dbReference>
<dbReference type="InterPro" id="IPR003439">
    <property type="entry name" value="ABC_transporter-like_ATP-bd"/>
</dbReference>
<gene>
    <name evidence="11" type="ORF">ACFSNC_15070</name>
</gene>
<dbReference type="InterPro" id="IPR013563">
    <property type="entry name" value="Oligopep_ABC_C"/>
</dbReference>
<evidence type="ECO:0000256" key="3">
    <source>
        <dbReference type="ARBA" id="ARBA00022448"/>
    </source>
</evidence>
<dbReference type="Proteomes" id="UP001597299">
    <property type="component" value="Unassembled WGS sequence"/>
</dbReference>
<comment type="caution">
    <text evidence="11">The sequence shown here is derived from an EMBL/GenBank/DDBJ whole genome shotgun (WGS) entry which is preliminary data.</text>
</comment>
<evidence type="ECO:0000313" key="12">
    <source>
        <dbReference type="Proteomes" id="UP001597299"/>
    </source>
</evidence>
<dbReference type="InterPro" id="IPR027417">
    <property type="entry name" value="P-loop_NTPase"/>
</dbReference>
<evidence type="ECO:0000256" key="2">
    <source>
        <dbReference type="ARBA" id="ARBA00005417"/>
    </source>
</evidence>
<feature type="domain" description="ABC transporter" evidence="10">
    <location>
        <begin position="9"/>
        <end position="267"/>
    </location>
</feature>
<organism evidence="11 12">
    <name type="scientific">Ancylobacter oerskovii</name>
    <dbReference type="NCBI Taxonomy" id="459519"/>
    <lineage>
        <taxon>Bacteria</taxon>
        <taxon>Pseudomonadati</taxon>
        <taxon>Pseudomonadota</taxon>
        <taxon>Alphaproteobacteria</taxon>
        <taxon>Hyphomicrobiales</taxon>
        <taxon>Xanthobacteraceae</taxon>
        <taxon>Ancylobacter</taxon>
    </lineage>
</organism>
<dbReference type="Gene3D" id="3.40.50.300">
    <property type="entry name" value="P-loop containing nucleotide triphosphate hydrolases"/>
    <property type="match status" value="1"/>
</dbReference>
<dbReference type="InterPro" id="IPR050388">
    <property type="entry name" value="ABC_Ni/Peptide_Import"/>
</dbReference>
<sequence>MGERMTALLEIRDLCLAFRTDKGPAQVLDGVDLTVAPGEIVGLVGESGSGKTSLARAILGALPVPQAEIASGRIRLDGVDMLRGGKAAESLRGRVVTFVPQDPLDSFNPLFRVGTQLADIMRYRAPPAKEGRFGNARHARETAILEMLDAVQLPQSRALLDRYPHQLSGGQRQRVMLAMALLPQPRMIIADEPTAALDVTVQVQILGLLRRIAAERGVAILFTTHDLGAAWEICDRIIVMYAGQIAEILPRTAFFAKSRHPYTRMLLASLPEPGREAIGISGESASPLSPPPGCRFHPRCPMASDICRKARPLPSRSEDGHLVACHHPWAAASSPAHV</sequence>
<dbReference type="SUPFAM" id="SSF52540">
    <property type="entry name" value="P-loop containing nucleoside triphosphate hydrolases"/>
    <property type="match status" value="1"/>
</dbReference>
<dbReference type="NCBIfam" id="TIGR01727">
    <property type="entry name" value="oligo_HPY"/>
    <property type="match status" value="1"/>
</dbReference>
<keyword evidence="7 11" id="KW-0067">ATP-binding</keyword>
<protein>
    <submittedName>
        <fullName evidence="11">ABC transporter ATP-binding protein</fullName>
    </submittedName>
</protein>
<dbReference type="Pfam" id="PF08352">
    <property type="entry name" value="oligo_HPY"/>
    <property type="match status" value="1"/>
</dbReference>
<keyword evidence="4" id="KW-1003">Cell membrane</keyword>
<keyword evidence="3" id="KW-0813">Transport</keyword>
<accession>A0ABW4YZZ3</accession>
<dbReference type="PANTHER" id="PTHR43297">
    <property type="entry name" value="OLIGOPEPTIDE TRANSPORT ATP-BINDING PROTEIN APPD"/>
    <property type="match status" value="1"/>
</dbReference>
<comment type="subcellular location">
    <subcellularLocation>
        <location evidence="1">Cell inner membrane</location>
        <topology evidence="1">Peripheral membrane protein</topology>
    </subcellularLocation>
</comment>
<dbReference type="InterPro" id="IPR003593">
    <property type="entry name" value="AAA+_ATPase"/>
</dbReference>
<evidence type="ECO:0000256" key="8">
    <source>
        <dbReference type="ARBA" id="ARBA00022967"/>
    </source>
</evidence>
<keyword evidence="5" id="KW-0997">Cell inner membrane</keyword>
<proteinExistence type="inferred from homology"/>
<dbReference type="RefSeq" id="WP_378296476.1">
    <property type="nucleotide sequence ID" value="NZ_JBHUHD010000001.1"/>
</dbReference>
<evidence type="ECO:0000256" key="6">
    <source>
        <dbReference type="ARBA" id="ARBA00022741"/>
    </source>
</evidence>
<dbReference type="InterPro" id="IPR017871">
    <property type="entry name" value="ABC_transporter-like_CS"/>
</dbReference>
<evidence type="ECO:0000256" key="7">
    <source>
        <dbReference type="ARBA" id="ARBA00022840"/>
    </source>
</evidence>
<keyword evidence="8" id="KW-1278">Translocase</keyword>
<evidence type="ECO:0000256" key="9">
    <source>
        <dbReference type="ARBA" id="ARBA00023136"/>
    </source>
</evidence>
<dbReference type="EMBL" id="JBHUHD010000001">
    <property type="protein sequence ID" value="MFD2141733.1"/>
    <property type="molecule type" value="Genomic_DNA"/>
</dbReference>
<keyword evidence="12" id="KW-1185">Reference proteome</keyword>
<keyword evidence="6" id="KW-0547">Nucleotide-binding</keyword>